<organism evidence="1 2">
    <name type="scientific">Lipomyces orientalis</name>
    <dbReference type="NCBI Taxonomy" id="1233043"/>
    <lineage>
        <taxon>Eukaryota</taxon>
        <taxon>Fungi</taxon>
        <taxon>Dikarya</taxon>
        <taxon>Ascomycota</taxon>
        <taxon>Saccharomycotina</taxon>
        <taxon>Lipomycetes</taxon>
        <taxon>Lipomycetales</taxon>
        <taxon>Lipomycetaceae</taxon>
        <taxon>Lipomyces</taxon>
    </lineage>
</organism>
<gene>
    <name evidence="1" type="ORF">V1517DRAFT_312762</name>
</gene>
<sequence length="423" mass="47797">MPSRRKHTKSRLGCLQCKKRKVKCDEKVPRCGSCSKHEMACNYIGSSVNRLILARNQQCLDVLGPSFSELTDGYASPASFYEQSPISTSDGESVLAPSFTTVSMHMLNKLTDLSSQVTSDHYTHDLELMHHYSTQTYRTLSEIPDFQEIWKTVIPKEALAHRFLMHGILALSALHLSRISSEKGQNRMVYIELATEHQSLALSLFRTELNRITPSNCNALFAFSSILSILTFASSQCAGIDQRMTPIEEILWVFGLLRGVYQILHAAWDYIQMGQLGPVVRGLRADGGDTVADEALAALDYLDQVNKVNRDLDVKEACSTAIRKLRDCFQQFNAKCQSVRIAMAWPIFIPHAYVTLLKSREPMALVILAHYCVILRWVDWSWFLTGWGEKVIREIYQCLDASWRPCIQWPIKIVGPAKNEGCG</sequence>
<evidence type="ECO:0000313" key="2">
    <source>
        <dbReference type="Proteomes" id="UP001489719"/>
    </source>
</evidence>
<keyword evidence="2" id="KW-1185">Reference proteome</keyword>
<proteinExistence type="predicted"/>
<dbReference type="Proteomes" id="UP001489719">
    <property type="component" value="Unassembled WGS sequence"/>
</dbReference>
<accession>A0ACC3TY56</accession>
<protein>
    <submittedName>
        <fullName evidence="1">Uncharacterized protein</fullName>
    </submittedName>
</protein>
<evidence type="ECO:0000313" key="1">
    <source>
        <dbReference type="EMBL" id="KAK9326114.1"/>
    </source>
</evidence>
<reference evidence="2" key="1">
    <citation type="journal article" date="2024" name="Front. Bioeng. Biotechnol.">
        <title>Genome-scale model development and genomic sequencing of the oleaginous clade Lipomyces.</title>
        <authorList>
            <person name="Czajka J.J."/>
            <person name="Han Y."/>
            <person name="Kim J."/>
            <person name="Mondo S.J."/>
            <person name="Hofstad B.A."/>
            <person name="Robles A."/>
            <person name="Haridas S."/>
            <person name="Riley R."/>
            <person name="LaButti K."/>
            <person name="Pangilinan J."/>
            <person name="Andreopoulos W."/>
            <person name="Lipzen A."/>
            <person name="Yan J."/>
            <person name="Wang M."/>
            <person name="Ng V."/>
            <person name="Grigoriev I.V."/>
            <person name="Spatafora J.W."/>
            <person name="Magnuson J.K."/>
            <person name="Baker S.E."/>
            <person name="Pomraning K.R."/>
        </authorList>
    </citation>
    <scope>NUCLEOTIDE SEQUENCE [LARGE SCALE GENOMIC DNA]</scope>
    <source>
        <strain evidence="2">CBS 10300</strain>
    </source>
</reference>
<dbReference type="EMBL" id="MU970036">
    <property type="protein sequence ID" value="KAK9326114.1"/>
    <property type="molecule type" value="Genomic_DNA"/>
</dbReference>
<name>A0ACC3TY56_9ASCO</name>
<comment type="caution">
    <text evidence="1">The sequence shown here is derived from an EMBL/GenBank/DDBJ whole genome shotgun (WGS) entry which is preliminary data.</text>
</comment>